<evidence type="ECO:0000256" key="2">
    <source>
        <dbReference type="SAM" id="SignalP"/>
    </source>
</evidence>
<dbReference type="InterPro" id="IPR018389">
    <property type="entry name" value="DctP_fam"/>
</dbReference>
<dbReference type="CDD" id="cd13683">
    <property type="entry name" value="PBP2_TRAP_DctP6_7"/>
    <property type="match status" value="1"/>
</dbReference>
<evidence type="ECO:0000313" key="3">
    <source>
        <dbReference type="EMBL" id="QKK78782.1"/>
    </source>
</evidence>
<dbReference type="EMBL" id="CP054301">
    <property type="protein sequence ID" value="QKK78782.1"/>
    <property type="molecule type" value="Genomic_DNA"/>
</dbReference>
<reference evidence="3 4" key="1">
    <citation type="submission" date="2020-06" db="EMBL/GenBank/DDBJ databases">
        <authorList>
            <person name="Voronona O.L."/>
            <person name="Aksenova E.I."/>
            <person name="Kunda M.S."/>
            <person name="Semenov A.N."/>
            <person name="Ryzhova N."/>
        </authorList>
    </citation>
    <scope>NUCLEOTIDE SEQUENCE [LARGE SCALE GENOMIC DNA]</scope>
    <source>
        <strain evidence="3 4">MPKMM3633</strain>
    </source>
</reference>
<feature type="chain" id="PRO_5032911505" evidence="2">
    <location>
        <begin position="42"/>
        <end position="350"/>
    </location>
</feature>
<dbReference type="KEGG" id="mpri:MP3633_0044"/>
<accession>A0A859CSP4</accession>
<dbReference type="PANTHER" id="PTHR33376:SF5">
    <property type="entry name" value="EXTRACYTOPLASMIC SOLUTE RECEPTOR PROTEIN"/>
    <property type="match status" value="1"/>
</dbReference>
<dbReference type="PANTHER" id="PTHR33376">
    <property type="match status" value="1"/>
</dbReference>
<dbReference type="InterPro" id="IPR038404">
    <property type="entry name" value="TRAP_DctP_sf"/>
</dbReference>
<dbReference type="Proteomes" id="UP000509371">
    <property type="component" value="Chromosome"/>
</dbReference>
<proteinExistence type="predicted"/>
<keyword evidence="1 2" id="KW-0732">Signal</keyword>
<feature type="signal peptide" evidence="2">
    <location>
        <begin position="1"/>
        <end position="41"/>
    </location>
</feature>
<dbReference type="NCBIfam" id="NF037995">
    <property type="entry name" value="TRAP_S1"/>
    <property type="match status" value="1"/>
</dbReference>
<dbReference type="Gene3D" id="3.40.190.170">
    <property type="entry name" value="Bacterial extracellular solute-binding protein, family 7"/>
    <property type="match status" value="1"/>
</dbReference>
<evidence type="ECO:0000313" key="4">
    <source>
        <dbReference type="Proteomes" id="UP000509371"/>
    </source>
</evidence>
<name>A0A859CSP4_9GAMM</name>
<organism evidence="3 4">
    <name type="scientific">Marinomonas primoryensis</name>
    <dbReference type="NCBI Taxonomy" id="178399"/>
    <lineage>
        <taxon>Bacteria</taxon>
        <taxon>Pseudomonadati</taxon>
        <taxon>Pseudomonadota</taxon>
        <taxon>Gammaproteobacteria</taxon>
        <taxon>Oceanospirillales</taxon>
        <taxon>Oceanospirillaceae</taxon>
        <taxon>Marinomonas</taxon>
    </lineage>
</organism>
<gene>
    <name evidence="3" type="ORF">MP3633_0044</name>
</gene>
<protein>
    <submittedName>
        <fullName evidence="3">TRAP-type C4-dicarboxylate transport system periplasmic protein DctP</fullName>
    </submittedName>
</protein>
<sequence>MHFFSRGNSMIKAILKVKKRLVASSLAVTLGLGAVASTAHAADYNWRFANLYGRGTAYGAVYEGLAKNIETMSNGRIKVQVLYSGEGVGTSGILGAVKTGLITMGAPFQSMHAGELPAGLVEIGLPGGTSDAAELTTLFQEKGWAPILKKAYGEQGLVWLDPYIQPSVYVITKDSINSIEDFKGLKIRAPGAYGKFLRNLGASPVSLAWSEIYTSLSTGVIDGSIGSNMIDHRDGNHVEVAKYMYPLPLAGAQVLPIIVNRSAWKKLTPDLQAIVSAATTVHAREQMTKSKLWESQAVAEMETKGLQWSAAPSDADKAAWAKAGAGLWDEYSAADKYSKELIDILRKEAN</sequence>
<dbReference type="AlphaFoldDB" id="A0A859CSP4"/>
<dbReference type="GO" id="GO:0055085">
    <property type="term" value="P:transmembrane transport"/>
    <property type="evidence" value="ECO:0007669"/>
    <property type="project" value="InterPro"/>
</dbReference>
<dbReference type="Pfam" id="PF03480">
    <property type="entry name" value="DctP"/>
    <property type="match status" value="1"/>
</dbReference>
<evidence type="ECO:0000256" key="1">
    <source>
        <dbReference type="ARBA" id="ARBA00022729"/>
    </source>
</evidence>